<keyword evidence="4" id="KW-1185">Reference proteome</keyword>
<organism evidence="3 4">
    <name type="scientific">Massilia violaceinigra</name>
    <dbReference type="NCBI Taxonomy" id="2045208"/>
    <lineage>
        <taxon>Bacteria</taxon>
        <taxon>Pseudomonadati</taxon>
        <taxon>Pseudomonadota</taxon>
        <taxon>Betaproteobacteria</taxon>
        <taxon>Burkholderiales</taxon>
        <taxon>Oxalobacteraceae</taxon>
        <taxon>Telluria group</taxon>
        <taxon>Massilia</taxon>
    </lineage>
</organism>
<dbReference type="OrthoDB" id="121499at2"/>
<evidence type="ECO:0008006" key="5">
    <source>
        <dbReference type="Google" id="ProtNLM"/>
    </source>
</evidence>
<sequence length="122" mass="14100">MKKLLIAALIAGSLGSAAIPASSAVIIVREAPPEPRSERTPPPRRGYVWAPGHWDWRNNHHVWVRGAWIRDRKGYHYTAPAWQERDGRWEMQRGNWARGRRDNDGDGVPNRHDERPNNPNRQ</sequence>
<gene>
    <name evidence="3" type="ORF">CR152_18085</name>
</gene>
<evidence type="ECO:0000313" key="3">
    <source>
        <dbReference type="EMBL" id="ATQ78958.1"/>
    </source>
</evidence>
<dbReference type="AlphaFoldDB" id="A0A2D2DVF9"/>
<evidence type="ECO:0000256" key="1">
    <source>
        <dbReference type="SAM" id="MobiDB-lite"/>
    </source>
</evidence>
<reference evidence="3" key="1">
    <citation type="submission" date="2017-10" db="EMBL/GenBank/DDBJ databases">
        <title>Massilia psychrophilum sp. nov., a novel purple-pigmented bacterium isolated from Tianshan glacier, Xinjiang Municipality, China.</title>
        <authorList>
            <person name="Wang H."/>
        </authorList>
    </citation>
    <scope>NUCLEOTIDE SEQUENCE [LARGE SCALE GENOMIC DNA]</scope>
    <source>
        <strain evidence="3">B2</strain>
    </source>
</reference>
<protein>
    <recommendedName>
        <fullName evidence="5">BcpO-related WXXGXW repeat protein</fullName>
    </recommendedName>
</protein>
<keyword evidence="2" id="KW-0732">Signal</keyword>
<feature type="signal peptide" evidence="2">
    <location>
        <begin position="1"/>
        <end position="23"/>
    </location>
</feature>
<proteinExistence type="predicted"/>
<feature type="compositionally biased region" description="Basic and acidic residues" evidence="1">
    <location>
        <begin position="99"/>
        <end position="116"/>
    </location>
</feature>
<dbReference type="Pfam" id="PF12779">
    <property type="entry name" value="WXXGXW"/>
    <property type="match status" value="1"/>
</dbReference>
<accession>A0A2D2DVF9</accession>
<dbReference type="KEGG" id="mass:CR152_18085"/>
<dbReference type="Proteomes" id="UP000229897">
    <property type="component" value="Chromosome"/>
</dbReference>
<dbReference type="EMBL" id="CP024608">
    <property type="protein sequence ID" value="ATQ78958.1"/>
    <property type="molecule type" value="Genomic_DNA"/>
</dbReference>
<feature type="region of interest" description="Disordered" evidence="1">
    <location>
        <begin position="88"/>
        <end position="122"/>
    </location>
</feature>
<name>A0A2D2DVF9_9BURK</name>
<evidence type="ECO:0000256" key="2">
    <source>
        <dbReference type="SAM" id="SignalP"/>
    </source>
</evidence>
<feature type="chain" id="PRO_5013622194" description="BcpO-related WXXGXW repeat protein" evidence="2">
    <location>
        <begin position="24"/>
        <end position="122"/>
    </location>
</feature>
<dbReference type="InterPro" id="IPR024447">
    <property type="entry name" value="YXWGXW_rpt"/>
</dbReference>
<evidence type="ECO:0000313" key="4">
    <source>
        <dbReference type="Proteomes" id="UP000229897"/>
    </source>
</evidence>